<dbReference type="PANTHER" id="PTHR33365">
    <property type="entry name" value="YALI0B05434P"/>
    <property type="match status" value="1"/>
</dbReference>
<dbReference type="GO" id="GO:0043386">
    <property type="term" value="P:mycotoxin biosynthetic process"/>
    <property type="evidence" value="ECO:0007669"/>
    <property type="project" value="InterPro"/>
</dbReference>
<dbReference type="Pfam" id="PF11807">
    <property type="entry name" value="UstYa"/>
    <property type="match status" value="1"/>
</dbReference>
<evidence type="ECO:0000256" key="2">
    <source>
        <dbReference type="ARBA" id="ARBA00023002"/>
    </source>
</evidence>
<comment type="similarity">
    <text evidence="3">Belongs to the ustYa family.</text>
</comment>
<evidence type="ECO:0000256" key="3">
    <source>
        <dbReference type="ARBA" id="ARBA00035112"/>
    </source>
</evidence>
<evidence type="ECO:0000313" key="5">
    <source>
        <dbReference type="Proteomes" id="UP000308652"/>
    </source>
</evidence>
<dbReference type="PANTHER" id="PTHR33365:SF11">
    <property type="entry name" value="TAT PATHWAY SIGNAL SEQUENCE"/>
    <property type="match status" value="1"/>
</dbReference>
<evidence type="ECO:0000313" key="4">
    <source>
        <dbReference type="EMBL" id="TFK40271.1"/>
    </source>
</evidence>
<accession>A0A5C3MGI9</accession>
<reference evidence="4 5" key="1">
    <citation type="journal article" date="2019" name="Nat. Ecol. Evol.">
        <title>Megaphylogeny resolves global patterns of mushroom evolution.</title>
        <authorList>
            <person name="Varga T."/>
            <person name="Krizsan K."/>
            <person name="Foldi C."/>
            <person name="Dima B."/>
            <person name="Sanchez-Garcia M."/>
            <person name="Sanchez-Ramirez S."/>
            <person name="Szollosi G.J."/>
            <person name="Szarkandi J.G."/>
            <person name="Papp V."/>
            <person name="Albert L."/>
            <person name="Andreopoulos W."/>
            <person name="Angelini C."/>
            <person name="Antonin V."/>
            <person name="Barry K.W."/>
            <person name="Bougher N.L."/>
            <person name="Buchanan P."/>
            <person name="Buyck B."/>
            <person name="Bense V."/>
            <person name="Catcheside P."/>
            <person name="Chovatia M."/>
            <person name="Cooper J."/>
            <person name="Damon W."/>
            <person name="Desjardin D."/>
            <person name="Finy P."/>
            <person name="Geml J."/>
            <person name="Haridas S."/>
            <person name="Hughes K."/>
            <person name="Justo A."/>
            <person name="Karasinski D."/>
            <person name="Kautmanova I."/>
            <person name="Kiss B."/>
            <person name="Kocsube S."/>
            <person name="Kotiranta H."/>
            <person name="LaButti K.M."/>
            <person name="Lechner B.E."/>
            <person name="Liimatainen K."/>
            <person name="Lipzen A."/>
            <person name="Lukacs Z."/>
            <person name="Mihaltcheva S."/>
            <person name="Morgado L.N."/>
            <person name="Niskanen T."/>
            <person name="Noordeloos M.E."/>
            <person name="Ohm R.A."/>
            <person name="Ortiz-Santana B."/>
            <person name="Ovrebo C."/>
            <person name="Racz N."/>
            <person name="Riley R."/>
            <person name="Savchenko A."/>
            <person name="Shiryaev A."/>
            <person name="Soop K."/>
            <person name="Spirin V."/>
            <person name="Szebenyi C."/>
            <person name="Tomsovsky M."/>
            <person name="Tulloss R.E."/>
            <person name="Uehling J."/>
            <person name="Grigoriev I.V."/>
            <person name="Vagvolgyi C."/>
            <person name="Papp T."/>
            <person name="Martin F.M."/>
            <person name="Miettinen O."/>
            <person name="Hibbett D.S."/>
            <person name="Nagy L.G."/>
        </authorList>
    </citation>
    <scope>NUCLEOTIDE SEQUENCE [LARGE SCALE GENOMIC DNA]</scope>
    <source>
        <strain evidence="4 5">CBS 166.37</strain>
    </source>
</reference>
<dbReference type="AlphaFoldDB" id="A0A5C3MGI9"/>
<dbReference type="STRING" id="68775.A0A5C3MGI9"/>
<keyword evidence="2" id="KW-0560">Oxidoreductase</keyword>
<sequence>MVAQSTHQRGFNIDVGPAAMNVVNSTRYSLHADEEWASLTPRGHGFVRHPDKEEYFSVSLYHQIHCLNALRNLIIVAQDHNLTWLEVGHANHCLNYLRQMTLCNADTTLEPTTPKRATNGKIVNAVTGIGITHRCRDWSQVRQKVEENYDGWKKAPIAESV</sequence>
<dbReference type="Proteomes" id="UP000308652">
    <property type="component" value="Unassembled WGS sequence"/>
</dbReference>
<dbReference type="EMBL" id="ML213597">
    <property type="protein sequence ID" value="TFK40271.1"/>
    <property type="molecule type" value="Genomic_DNA"/>
</dbReference>
<gene>
    <name evidence="4" type="ORF">BDQ12DRAFT_721729</name>
</gene>
<protein>
    <submittedName>
        <fullName evidence="4">Uncharacterized protein</fullName>
    </submittedName>
</protein>
<comment type="pathway">
    <text evidence="1">Mycotoxin biosynthesis.</text>
</comment>
<dbReference type="InterPro" id="IPR021765">
    <property type="entry name" value="UstYa-like"/>
</dbReference>
<dbReference type="GO" id="GO:0016491">
    <property type="term" value="F:oxidoreductase activity"/>
    <property type="evidence" value="ECO:0007669"/>
    <property type="project" value="UniProtKB-KW"/>
</dbReference>
<organism evidence="4 5">
    <name type="scientific">Crucibulum laeve</name>
    <dbReference type="NCBI Taxonomy" id="68775"/>
    <lineage>
        <taxon>Eukaryota</taxon>
        <taxon>Fungi</taxon>
        <taxon>Dikarya</taxon>
        <taxon>Basidiomycota</taxon>
        <taxon>Agaricomycotina</taxon>
        <taxon>Agaricomycetes</taxon>
        <taxon>Agaricomycetidae</taxon>
        <taxon>Agaricales</taxon>
        <taxon>Agaricineae</taxon>
        <taxon>Nidulariaceae</taxon>
        <taxon>Crucibulum</taxon>
    </lineage>
</organism>
<name>A0A5C3MGI9_9AGAR</name>
<dbReference type="OrthoDB" id="3687641at2759"/>
<evidence type="ECO:0000256" key="1">
    <source>
        <dbReference type="ARBA" id="ARBA00004685"/>
    </source>
</evidence>
<keyword evidence="5" id="KW-1185">Reference proteome</keyword>
<proteinExistence type="inferred from homology"/>